<dbReference type="InterPro" id="IPR006843">
    <property type="entry name" value="PAP/fibrillin_dom"/>
</dbReference>
<evidence type="ECO:0000256" key="2">
    <source>
        <dbReference type="ARBA" id="ARBA00022640"/>
    </source>
</evidence>
<evidence type="ECO:0000256" key="3">
    <source>
        <dbReference type="SAM" id="MobiDB-lite"/>
    </source>
</evidence>
<keyword evidence="7" id="KW-1185">Reference proteome</keyword>
<sequence length="331" mass="35970">MTHFFVSFWNAVLAVVVIANLSRSSQAFSIPSNHRHSSRSISSSPFNSRHNQCLVLYSDLSPSDVSDNDDDDVDPLGIAEDVTVLASSSSSSSGVGSETTDEKDLTKEQRESLKQDLLQLCASYDRGYGASPSARRRVDDLVSRLKALNPTPKDAARGIDGGSTTEVPLKGNWRMVWTTALDVLNLGANPIAAPGAIYQKIDPPLATNIIDFIPRIQTLIPSNLLPSSLLRAEVQTRTSSRANSSNRVGLVFESVKLEPVEVLGFAKPDFLPPLSIQFPQLDLSDLNLPGVDPENSPGFFDVVYLDEKMLIIQQNEPGGYFVSVKVPNCDP</sequence>
<keyword evidence="4" id="KW-0732">Signal</keyword>
<comment type="caution">
    <text evidence="6">The sequence shown here is derived from an EMBL/GenBank/DDBJ whole genome shotgun (WGS) entry which is preliminary data.</text>
</comment>
<feature type="signal peptide" evidence="4">
    <location>
        <begin position="1"/>
        <end position="27"/>
    </location>
</feature>
<proteinExistence type="predicted"/>
<name>A0AAD2GB66_9STRA</name>
<dbReference type="GO" id="GO:0009536">
    <property type="term" value="C:plastid"/>
    <property type="evidence" value="ECO:0007669"/>
    <property type="project" value="UniProtKB-SubCell"/>
</dbReference>
<accession>A0AAD2GB66</accession>
<organism evidence="6 7">
    <name type="scientific">Cylindrotheca closterium</name>
    <dbReference type="NCBI Taxonomy" id="2856"/>
    <lineage>
        <taxon>Eukaryota</taxon>
        <taxon>Sar</taxon>
        <taxon>Stramenopiles</taxon>
        <taxon>Ochrophyta</taxon>
        <taxon>Bacillariophyta</taxon>
        <taxon>Bacillariophyceae</taxon>
        <taxon>Bacillariophycidae</taxon>
        <taxon>Bacillariales</taxon>
        <taxon>Bacillariaceae</taxon>
        <taxon>Cylindrotheca</taxon>
    </lineage>
</organism>
<reference evidence="6" key="1">
    <citation type="submission" date="2023-08" db="EMBL/GenBank/DDBJ databases">
        <authorList>
            <person name="Audoor S."/>
            <person name="Bilcke G."/>
        </authorList>
    </citation>
    <scope>NUCLEOTIDE SEQUENCE</scope>
</reference>
<dbReference type="EMBL" id="CAKOGP040002314">
    <property type="protein sequence ID" value="CAJ1967228.1"/>
    <property type="molecule type" value="Genomic_DNA"/>
</dbReference>
<comment type="subcellular location">
    <subcellularLocation>
        <location evidence="1">Plastid</location>
    </subcellularLocation>
</comment>
<keyword evidence="2" id="KW-0934">Plastid</keyword>
<evidence type="ECO:0000313" key="6">
    <source>
        <dbReference type="EMBL" id="CAJ1967228.1"/>
    </source>
</evidence>
<dbReference type="Pfam" id="PF04755">
    <property type="entry name" value="PAP_fibrillin"/>
    <property type="match status" value="1"/>
</dbReference>
<feature type="chain" id="PRO_5041971705" description="Plastid lipid-associated protein/fibrillin conserved domain-containing protein" evidence="4">
    <location>
        <begin position="28"/>
        <end position="331"/>
    </location>
</feature>
<evidence type="ECO:0000313" key="7">
    <source>
        <dbReference type="Proteomes" id="UP001295423"/>
    </source>
</evidence>
<evidence type="ECO:0000256" key="4">
    <source>
        <dbReference type="SAM" id="SignalP"/>
    </source>
</evidence>
<feature type="domain" description="Plastid lipid-associated protein/fibrillin conserved" evidence="5">
    <location>
        <begin position="112"/>
        <end position="322"/>
    </location>
</feature>
<protein>
    <recommendedName>
        <fullName evidence="5">Plastid lipid-associated protein/fibrillin conserved domain-containing protein</fullName>
    </recommendedName>
</protein>
<dbReference type="InterPro" id="IPR039633">
    <property type="entry name" value="PAP"/>
</dbReference>
<feature type="compositionally biased region" description="Basic and acidic residues" evidence="3">
    <location>
        <begin position="100"/>
        <end position="109"/>
    </location>
</feature>
<feature type="region of interest" description="Disordered" evidence="3">
    <location>
        <begin position="85"/>
        <end position="109"/>
    </location>
</feature>
<dbReference type="PANTHER" id="PTHR31906">
    <property type="entry name" value="PLASTID-LIPID-ASSOCIATED PROTEIN 4, CHLOROPLASTIC-RELATED"/>
    <property type="match status" value="1"/>
</dbReference>
<evidence type="ECO:0000256" key="1">
    <source>
        <dbReference type="ARBA" id="ARBA00004474"/>
    </source>
</evidence>
<gene>
    <name evidence="6" type="ORF">CYCCA115_LOCUS22676</name>
</gene>
<dbReference type="Proteomes" id="UP001295423">
    <property type="component" value="Unassembled WGS sequence"/>
</dbReference>
<evidence type="ECO:0000259" key="5">
    <source>
        <dbReference type="Pfam" id="PF04755"/>
    </source>
</evidence>
<dbReference type="AlphaFoldDB" id="A0AAD2GB66"/>